<reference evidence="1 2" key="1">
    <citation type="journal article" date="1998" name="DNA Res.">
        <title>Complete sequence and gene organization of the genome of a hyper-thermophilic archaebacterium, Pyrococcus horikoshii OT3.</title>
        <authorList>
            <person name="Kawarabayasi Y."/>
            <person name="Sawada M."/>
            <person name="Horikawa H."/>
            <person name="Haikawa Y."/>
            <person name="Hino Y."/>
            <person name="Yamamoto S."/>
            <person name="Sekine M."/>
            <person name="Baba S."/>
            <person name="Kosugi H."/>
            <person name="Hosoyama A."/>
            <person name="Nagai Y."/>
            <person name="Sakai M."/>
            <person name="Ogura K."/>
            <person name="Otuka R."/>
            <person name="Nakazawa H."/>
            <person name="Takamiya M."/>
            <person name="Ohfuku Y."/>
            <person name="Funahashi T."/>
            <person name="Tanaka T."/>
            <person name="Kudoh Y."/>
            <person name="Yamazaki J."/>
            <person name="Kushida N."/>
            <person name="Oguchi A."/>
            <person name="Aoki K."/>
            <person name="Nakamura Y."/>
            <person name="Robb T.F."/>
            <person name="Horikoshi K."/>
            <person name="Masuchi Y."/>
            <person name="Shizuya H."/>
            <person name="Kikuchi H."/>
        </authorList>
    </citation>
    <scope>NUCLEOTIDE SEQUENCE [LARGE SCALE GENOMIC DNA]</scope>
    <source>
        <strain evidence="2">ATCC 700860 / DSM 12428 / JCM 9974 / NBRC 100139 / OT-3</strain>
    </source>
</reference>
<keyword evidence="2" id="KW-1185">Reference proteome</keyword>
<accession>O59305</accession>
<proteinExistence type="predicted"/>
<sequence>MWNWSNVLNPSYFKSCPSQGPNCSLCTWPRSFAFASSWGPHPNVNTDNSLFQCFFCCSPSSKHCCIGGRLIPVSFNYHTTAPSAYRFRTGDISNVNNGVIVA</sequence>
<dbReference type="STRING" id="70601.gene:9378631"/>
<name>O59305_PYRHO</name>
<dbReference type="AlphaFoldDB" id="O59305"/>
<dbReference type="KEGG" id="pho:PH1639"/>
<evidence type="ECO:0000313" key="1">
    <source>
        <dbReference type="EMBL" id="BAA30751.1"/>
    </source>
</evidence>
<organism evidence="1 2">
    <name type="scientific">Pyrococcus horikoshii (strain ATCC 700860 / DSM 12428 / JCM 9974 / NBRC 100139 / OT-3)</name>
    <dbReference type="NCBI Taxonomy" id="70601"/>
    <lineage>
        <taxon>Archaea</taxon>
        <taxon>Methanobacteriati</taxon>
        <taxon>Methanobacteriota</taxon>
        <taxon>Thermococci</taxon>
        <taxon>Thermococcales</taxon>
        <taxon>Thermococcaceae</taxon>
        <taxon>Pyrococcus</taxon>
    </lineage>
</organism>
<dbReference type="Proteomes" id="UP000000752">
    <property type="component" value="Chromosome"/>
</dbReference>
<evidence type="ECO:0000313" key="2">
    <source>
        <dbReference type="Proteomes" id="UP000000752"/>
    </source>
</evidence>
<protein>
    <submittedName>
        <fullName evidence="1">Uncharacterized protein</fullName>
    </submittedName>
</protein>
<gene>
    <name evidence="1" type="ordered locus">PH1639</name>
</gene>
<dbReference type="EnsemblBacteria" id="BAA30751">
    <property type="protein sequence ID" value="BAA30751"/>
    <property type="gene ID" value="BAA30751"/>
</dbReference>
<dbReference type="EMBL" id="BA000001">
    <property type="protein sequence ID" value="BAA30751.1"/>
    <property type="molecule type" value="Genomic_DNA"/>
</dbReference>
<dbReference type="PIR" id="G71043">
    <property type="entry name" value="G71043"/>
</dbReference>